<protein>
    <submittedName>
        <fullName evidence="5">DEAD/DEAH box helicase family protein</fullName>
    </submittedName>
</protein>
<dbReference type="RefSeq" id="WP_117536388.1">
    <property type="nucleotide sequence ID" value="NZ_CP060636.1"/>
</dbReference>
<keyword evidence="5" id="KW-0067">ATP-binding</keyword>
<dbReference type="InterPro" id="IPR001650">
    <property type="entry name" value="Helicase_C-like"/>
</dbReference>
<sequence length="1095" mass="127397">MIKCGMFVRCSIDDEKYSRDYAIGKVKSIDEFSELLEIQFFDVTGIGDFYPKPENKQYSLHNVSHCKIRIGAIVKYKKTKYIVKASVIKKEDGLYYYYLQSETDKIECLPETVLECSYNDGYVKPLEQLKQYEFQNPMWFFGRSIVSKTMNIINNSLYGFDEIAGCKIFLKTHQLKTIVRCLQDGTCRNMIADEVGMGKTIEALAILKVFLKDNHNSKILILVPDALLEQWEIEMAYKFHILTGKDVNDNVIDLVGVNSFCENASPYSSLNSEESYDFVIADEVHKYLRDDKRYRLLLHLSKRAKNILMLSATPVQRRKDEYKKLLQLIQPKKYEQMSNEKFEELLELQGDVVRRVHEVLEDLDSYLEEIEDTFNEHTEETEEAFKDITDGLKKIYKLINDEMFQNLCSKIDYSSDDFGIEGIQSAIAYVCENYQFERSIIRNRRDEDEDYNLRELIEIPYDMRTNFNNTEYNIYKELAFWIERSDLDYDTFLQHYKSIVSSFFSSAAAFYNELKNTVLSVPEELLQLADNWKNEEAENLENINTYMEDPTGFESRINNIIDFIDQEASEQKVLVFTSFDETFSLFKEAFINYFGEQHCTFFSRNMDSDERELGAYRFETDEDYWILLSDESGGEGRNFQNADILVHIDLPWSANDLEQRIGRLDRIGRERNKPVISVACYSQETLEEDLFSFWNDGIGIFTKSQSGLEIIMNSMDEKIIRALSKDFKYGLANIIEDVNKELEGLKEVIKKERYFDVAEYKYQAINRIMDNTRELYAANEKQLFGDSMMKWSSLSGFRGHELEKSMVRFDASSFSLNSAYNSLFVPPDIRLMISDKINQLQNKVRSMNGDRAIHTDNNYIQGTFDRQIALDNDYIHFFAPGDPIFDSIVNNALNSYKGTCAAFACKAYADWEGFIFTWNLSPDEIKILKKGLSTHLIDKYRGFMPIEQFQCAVSISDSHSVAEAEILKVYNYLMTSDNVNRKKFQHLGKRAGINSNMDIFASVYPPERWEELVDENYKKAIKMVKKRISAKLNKQLGLLKIELLKNSGAKKATTNYYLQTGLPEDDGINEMIFKCFSNPRLVLDSACYVRLINEG</sequence>
<dbReference type="SMART" id="SM00490">
    <property type="entry name" value="HELICc"/>
    <property type="match status" value="1"/>
</dbReference>
<dbReference type="CDD" id="cd18793">
    <property type="entry name" value="SF2_C_SNF"/>
    <property type="match status" value="1"/>
</dbReference>
<keyword evidence="1" id="KW-0378">Hydrolase</keyword>
<evidence type="ECO:0000256" key="1">
    <source>
        <dbReference type="ARBA" id="ARBA00022801"/>
    </source>
</evidence>
<dbReference type="PANTHER" id="PTHR45766:SF6">
    <property type="entry name" value="SWI_SNF-RELATED MATRIX-ASSOCIATED ACTIN-DEPENDENT REGULATOR OF CHROMATIN SUBFAMILY A-LIKE PROTEIN 1"/>
    <property type="match status" value="1"/>
</dbReference>
<reference evidence="5 6" key="1">
    <citation type="submission" date="2020-08" db="EMBL/GenBank/DDBJ databases">
        <authorList>
            <person name="Liu C."/>
            <person name="Sun Q."/>
        </authorList>
    </citation>
    <scope>NUCLEOTIDE SEQUENCE [LARGE SCALE GENOMIC DNA]</scope>
    <source>
        <strain evidence="5 6">NSJ-61</strain>
    </source>
</reference>
<organism evidence="5 6">
    <name type="scientific">[Eubacterium] hominis</name>
    <dbReference type="NCBI Taxonomy" id="2764325"/>
    <lineage>
        <taxon>Bacteria</taxon>
        <taxon>Bacillati</taxon>
        <taxon>Bacillota</taxon>
        <taxon>Erysipelotrichia</taxon>
        <taxon>Erysipelotrichales</taxon>
        <taxon>Erysipelotrichaceae</taxon>
        <taxon>Amedibacillus</taxon>
    </lineage>
</organism>
<dbReference type="Pfam" id="PF00271">
    <property type="entry name" value="Helicase_C"/>
    <property type="match status" value="1"/>
</dbReference>
<dbReference type="InterPro" id="IPR049730">
    <property type="entry name" value="SNF2/RAD54-like_C"/>
</dbReference>
<dbReference type="PROSITE" id="PS51192">
    <property type="entry name" value="HELICASE_ATP_BIND_1"/>
    <property type="match status" value="1"/>
</dbReference>
<dbReference type="GO" id="GO:0016787">
    <property type="term" value="F:hydrolase activity"/>
    <property type="evidence" value="ECO:0007669"/>
    <property type="project" value="UniProtKB-KW"/>
</dbReference>
<keyword evidence="5" id="KW-0547">Nucleotide-binding</keyword>
<keyword evidence="6" id="KW-1185">Reference proteome</keyword>
<evidence type="ECO:0000256" key="2">
    <source>
        <dbReference type="SAM" id="Coils"/>
    </source>
</evidence>
<evidence type="ECO:0000259" key="3">
    <source>
        <dbReference type="PROSITE" id="PS51192"/>
    </source>
</evidence>
<dbReference type="SMART" id="SM00487">
    <property type="entry name" value="DEXDc"/>
    <property type="match status" value="1"/>
</dbReference>
<proteinExistence type="predicted"/>
<evidence type="ECO:0000313" key="6">
    <source>
        <dbReference type="Proteomes" id="UP000515856"/>
    </source>
</evidence>
<dbReference type="SUPFAM" id="SSF52540">
    <property type="entry name" value="P-loop containing nucleoside triphosphate hydrolases"/>
    <property type="match status" value="2"/>
</dbReference>
<feature type="coiled-coil region" evidence="2">
    <location>
        <begin position="360"/>
        <end position="387"/>
    </location>
</feature>
<keyword evidence="2" id="KW-0175">Coiled coil</keyword>
<dbReference type="PANTHER" id="PTHR45766">
    <property type="entry name" value="DNA ANNEALING HELICASE AND ENDONUCLEASE ZRANB3 FAMILY MEMBER"/>
    <property type="match status" value="1"/>
</dbReference>
<dbReference type="KEGG" id="ehn:H9Q80_14360"/>
<evidence type="ECO:0000313" key="5">
    <source>
        <dbReference type="EMBL" id="QNM11424.1"/>
    </source>
</evidence>
<dbReference type="AlphaFoldDB" id="A0A7G9GKU2"/>
<dbReference type="InterPro" id="IPR027417">
    <property type="entry name" value="P-loop_NTPase"/>
</dbReference>
<name>A0A7G9GKU2_9FIRM</name>
<gene>
    <name evidence="5" type="ORF">H9Q80_14360</name>
</gene>
<keyword evidence="5" id="KW-0347">Helicase</keyword>
<dbReference type="InterPro" id="IPR014001">
    <property type="entry name" value="Helicase_ATP-bd"/>
</dbReference>
<dbReference type="GO" id="GO:0005524">
    <property type="term" value="F:ATP binding"/>
    <property type="evidence" value="ECO:0007669"/>
    <property type="project" value="InterPro"/>
</dbReference>
<feature type="domain" description="Helicase C-terminal" evidence="4">
    <location>
        <begin position="556"/>
        <end position="716"/>
    </location>
</feature>
<feature type="domain" description="Helicase ATP-binding" evidence="3">
    <location>
        <begin position="180"/>
        <end position="332"/>
    </location>
</feature>
<dbReference type="Proteomes" id="UP000515856">
    <property type="component" value="Chromosome"/>
</dbReference>
<dbReference type="EMBL" id="CP060636">
    <property type="protein sequence ID" value="QNM11424.1"/>
    <property type="molecule type" value="Genomic_DNA"/>
</dbReference>
<dbReference type="InterPro" id="IPR038718">
    <property type="entry name" value="SNF2-like_sf"/>
</dbReference>
<dbReference type="GO" id="GO:0004386">
    <property type="term" value="F:helicase activity"/>
    <property type="evidence" value="ECO:0007669"/>
    <property type="project" value="UniProtKB-KW"/>
</dbReference>
<dbReference type="Gene3D" id="3.40.50.10810">
    <property type="entry name" value="Tandem AAA-ATPase domain"/>
    <property type="match status" value="1"/>
</dbReference>
<dbReference type="Pfam" id="PF00176">
    <property type="entry name" value="SNF2-rel_dom"/>
    <property type="match status" value="1"/>
</dbReference>
<dbReference type="InterPro" id="IPR000330">
    <property type="entry name" value="SNF2_N"/>
</dbReference>
<evidence type="ECO:0000259" key="4">
    <source>
        <dbReference type="PROSITE" id="PS51194"/>
    </source>
</evidence>
<dbReference type="PROSITE" id="PS51194">
    <property type="entry name" value="HELICASE_CTER"/>
    <property type="match status" value="1"/>
</dbReference>
<accession>A0A7G9GKU2</accession>
<dbReference type="Gene3D" id="3.40.50.300">
    <property type="entry name" value="P-loop containing nucleotide triphosphate hydrolases"/>
    <property type="match status" value="1"/>
</dbReference>